<sequence length="237" mass="26704">MTTDVVAQQIEAFSREKAAHTAQMLKLNEINSSITRCEKERNDAIESGKEAESNWRTRFRSLRGAITPEMRAEHSQRIASKELADEFTALIEELELEKQGQMTNAVSTARQYVHAHRSAFTAYAESQWDSAMRNISPKLLRGIKLKLMAMQLSDSGQQTAAFHEEPEVILGRQVGELLTRAADKATLDMEGEPVLTKIGLRRPALTGVDMHLYNSPVAVHKLLHQLKAKRAQRENKQ</sequence>
<dbReference type="EMBL" id="MLJI01000001">
    <property type="protein sequence ID" value="ORM91825.1"/>
    <property type="molecule type" value="Genomic_DNA"/>
</dbReference>
<evidence type="ECO:0000313" key="1">
    <source>
        <dbReference type="EMBL" id="ORM91825.1"/>
    </source>
</evidence>
<comment type="caution">
    <text evidence="1">The sequence shown here is derived from an EMBL/GenBank/DDBJ whole genome shotgun (WGS) entry which is preliminary data.</text>
</comment>
<protein>
    <recommendedName>
        <fullName evidence="3">Capsid protein</fullName>
    </recommendedName>
</protein>
<organism evidence="1 2">
    <name type="scientific">Pantoea cypripedii</name>
    <name type="common">Pectobacterium cypripedii</name>
    <name type="synonym">Erwinia cypripedii</name>
    <dbReference type="NCBI Taxonomy" id="55209"/>
    <lineage>
        <taxon>Bacteria</taxon>
        <taxon>Pseudomonadati</taxon>
        <taxon>Pseudomonadota</taxon>
        <taxon>Gammaproteobacteria</taxon>
        <taxon>Enterobacterales</taxon>
        <taxon>Erwiniaceae</taxon>
        <taxon>Pantoea</taxon>
    </lineage>
</organism>
<proteinExistence type="predicted"/>
<dbReference type="AlphaFoldDB" id="A0A1X1EPQ8"/>
<name>A0A1X1EPQ8_PANCY</name>
<accession>A0A1X1EPQ8</accession>
<dbReference type="RefSeq" id="WP_084871613.1">
    <property type="nucleotide sequence ID" value="NZ_JAGGMY010000001.1"/>
</dbReference>
<dbReference type="OrthoDB" id="6423849at2"/>
<evidence type="ECO:0008006" key="3">
    <source>
        <dbReference type="Google" id="ProtNLM"/>
    </source>
</evidence>
<dbReference type="Proteomes" id="UP000193749">
    <property type="component" value="Unassembled WGS sequence"/>
</dbReference>
<keyword evidence="2" id="KW-1185">Reference proteome</keyword>
<gene>
    <name evidence="1" type="ORF">HA50_00035</name>
</gene>
<reference evidence="1 2" key="1">
    <citation type="journal article" date="2017" name="Antonie Van Leeuwenhoek">
        <title>Phylogenomic resolution of the bacterial genus Pantoea and its relationship with Erwinia and Tatumella.</title>
        <authorList>
            <person name="Palmer M."/>
            <person name="Steenkamp E.T."/>
            <person name="Coetzee M.P."/>
            <person name="Chan W.Y."/>
            <person name="van Zyl E."/>
            <person name="De Maayer P."/>
            <person name="Coutinho T.A."/>
            <person name="Blom J."/>
            <person name="Smits T.H."/>
            <person name="Duffy B."/>
            <person name="Venter S.N."/>
        </authorList>
    </citation>
    <scope>NUCLEOTIDE SEQUENCE [LARGE SCALE GENOMIC DNA]</scope>
    <source>
        <strain evidence="1 2">LMG 2657</strain>
    </source>
</reference>
<evidence type="ECO:0000313" key="2">
    <source>
        <dbReference type="Proteomes" id="UP000193749"/>
    </source>
</evidence>